<feature type="transmembrane region" description="Helical" evidence="1">
    <location>
        <begin position="75"/>
        <end position="101"/>
    </location>
</feature>
<evidence type="ECO:0000256" key="1">
    <source>
        <dbReference type="SAM" id="Phobius"/>
    </source>
</evidence>
<dbReference type="Gene3D" id="1.20.144.10">
    <property type="entry name" value="Phosphatidic acid phosphatase type 2/haloperoxidase"/>
    <property type="match status" value="1"/>
</dbReference>
<comment type="caution">
    <text evidence="3">The sequence shown here is derived from an EMBL/GenBank/DDBJ whole genome shotgun (WGS) entry which is preliminary data.</text>
</comment>
<reference evidence="3 4" key="1">
    <citation type="submission" date="2018-08" db="EMBL/GenBank/DDBJ databases">
        <title>Bacillus chawlae sp. nov., Bacillus glennii sp. nov., and Bacillus saganii sp. nov. Isolated from the Vehicle Assembly Building at Kennedy Space Center where the Viking Spacecraft were Assembled.</title>
        <authorList>
            <person name="Seuylemezian A."/>
            <person name="Vaishampayan P."/>
        </authorList>
    </citation>
    <scope>NUCLEOTIDE SEQUENCE [LARGE SCALE GENOMIC DNA]</scope>
    <source>
        <strain evidence="3 4">V44-8</strain>
    </source>
</reference>
<dbReference type="Proteomes" id="UP000262939">
    <property type="component" value="Unassembled WGS sequence"/>
</dbReference>
<keyword evidence="4" id="KW-1185">Reference proteome</keyword>
<protein>
    <submittedName>
        <fullName evidence="3">Phosphatase PAP2 family protein</fullName>
    </submittedName>
</protein>
<dbReference type="Pfam" id="PF01569">
    <property type="entry name" value="PAP2"/>
    <property type="match status" value="1"/>
</dbReference>
<name>A0A372LJP4_9BACI</name>
<dbReference type="SUPFAM" id="SSF48317">
    <property type="entry name" value="Acid phosphatase/Vanadium-dependent haloperoxidase"/>
    <property type="match status" value="1"/>
</dbReference>
<dbReference type="AlphaFoldDB" id="A0A372LJP4"/>
<organism evidence="3 4">
    <name type="scientific">Peribacillus glennii</name>
    <dbReference type="NCBI Taxonomy" id="2303991"/>
    <lineage>
        <taxon>Bacteria</taxon>
        <taxon>Bacillati</taxon>
        <taxon>Bacillota</taxon>
        <taxon>Bacilli</taxon>
        <taxon>Bacillales</taxon>
        <taxon>Bacillaceae</taxon>
        <taxon>Peribacillus</taxon>
    </lineage>
</organism>
<dbReference type="InterPro" id="IPR036938">
    <property type="entry name" value="PAP2/HPO_sf"/>
</dbReference>
<dbReference type="RefSeq" id="WP_117320648.1">
    <property type="nucleotide sequence ID" value="NZ_QVTD01000001.1"/>
</dbReference>
<keyword evidence="1" id="KW-0812">Transmembrane</keyword>
<dbReference type="EMBL" id="QVTD01000001">
    <property type="protein sequence ID" value="RFU66677.1"/>
    <property type="molecule type" value="Genomic_DNA"/>
</dbReference>
<feature type="domain" description="Phosphatidic acid phosphatase type 2/haloperoxidase" evidence="2">
    <location>
        <begin position="28"/>
        <end position="96"/>
    </location>
</feature>
<feature type="transmembrane region" description="Helical" evidence="1">
    <location>
        <begin position="42"/>
        <end position="63"/>
    </location>
</feature>
<gene>
    <name evidence="3" type="ORF">D0466_00755</name>
</gene>
<dbReference type="OrthoDB" id="9789113at2"/>
<proteinExistence type="predicted"/>
<dbReference type="InterPro" id="IPR000326">
    <property type="entry name" value="PAP2/HPO"/>
</dbReference>
<accession>A0A372LJP4</accession>
<evidence type="ECO:0000259" key="2">
    <source>
        <dbReference type="Pfam" id="PF01569"/>
    </source>
</evidence>
<evidence type="ECO:0000313" key="4">
    <source>
        <dbReference type="Proteomes" id="UP000262939"/>
    </source>
</evidence>
<evidence type="ECO:0000313" key="3">
    <source>
        <dbReference type="EMBL" id="RFU66677.1"/>
    </source>
</evidence>
<keyword evidence="1" id="KW-0472">Membrane</keyword>
<sequence length="112" mass="12526">MMLDKRDGVTYNNSRQEDISNYIGFYKRSFPDLHRFLEASGYSFPSGNATMAMALYGFLLFILCSKISSKLGRVVVTTFCIGMILSIGISRIYMGVIIPVISWRDTFSAPSG</sequence>
<keyword evidence="1" id="KW-1133">Transmembrane helix</keyword>